<proteinExistence type="predicted"/>
<accession>A0A2N8P123</accession>
<reference evidence="4" key="1">
    <citation type="submission" date="2015-07" db="EMBL/GenBank/DDBJ databases">
        <authorList>
            <person name="Graham D.E."/>
            <person name="Giannone R.J."/>
            <person name="Gulvik C.A."/>
            <person name="Hettich R.L."/>
            <person name="Klingeman D.M."/>
            <person name="Mahan K.M."/>
            <person name="Parry R.J."/>
            <person name="Spain J.C."/>
        </authorList>
    </citation>
    <scope>NUCLEOTIDE SEQUENCE [LARGE SCALE GENOMIC DNA]</scope>
    <source>
        <strain evidence="4">ATCC 27428</strain>
    </source>
</reference>
<feature type="signal peptide" evidence="1">
    <location>
        <begin position="1"/>
        <end position="28"/>
    </location>
</feature>
<dbReference type="RefSeq" id="WP_102917820.1">
    <property type="nucleotide sequence ID" value="NZ_JACHJF010000021.1"/>
</dbReference>
<dbReference type="EMBL" id="JACHJF010000021">
    <property type="protein sequence ID" value="MBB5121858.1"/>
    <property type="molecule type" value="Genomic_DNA"/>
</dbReference>
<sequence length="124" mass="12942">MAIRRKKHLAGGSLAVAGAVLLAGTAAAQPAAAVDLPHAPVAYFSAGSDLTGRQTPADTGNTGCQNLPQPALSAVNFTTSDIEVYYHHDCFPGLPGKPGDWHFGLGSLHWANFTYPALSYKTVH</sequence>
<feature type="chain" id="PRO_5042698220" evidence="1">
    <location>
        <begin position="29"/>
        <end position="124"/>
    </location>
</feature>
<reference evidence="3" key="2">
    <citation type="submission" date="2015-07" db="EMBL/GenBank/DDBJ databases">
        <authorList>
            <person name="Noorani M."/>
        </authorList>
    </citation>
    <scope>NUCLEOTIDE SEQUENCE [LARGE SCALE GENOMIC DNA]</scope>
    <source>
        <strain evidence="3">ATCC 27428</strain>
    </source>
</reference>
<keyword evidence="4" id="KW-1185">Reference proteome</keyword>
<name>A0A2N8P123_STREU</name>
<protein>
    <submittedName>
        <fullName evidence="3">Uncharacterized protein</fullName>
    </submittedName>
</protein>
<comment type="caution">
    <text evidence="3">The sequence shown here is derived from an EMBL/GenBank/DDBJ whole genome shotgun (WGS) entry which is preliminary data.</text>
</comment>
<gene>
    <name evidence="3" type="ORF">AF335_09365</name>
    <name evidence="2" type="ORF">FHS36_005327</name>
</gene>
<dbReference type="OrthoDB" id="3696701at2"/>
<keyword evidence="1" id="KW-0732">Signal</keyword>
<evidence type="ECO:0000256" key="1">
    <source>
        <dbReference type="SAM" id="SignalP"/>
    </source>
</evidence>
<dbReference type="Proteomes" id="UP000235945">
    <property type="component" value="Unassembled WGS sequence"/>
</dbReference>
<dbReference type="AlphaFoldDB" id="A0A2N8P123"/>
<reference evidence="2 5" key="3">
    <citation type="submission" date="2020-08" db="EMBL/GenBank/DDBJ databases">
        <title>Genomic Encyclopedia of Type Strains, Phase III (KMG-III): the genomes of soil and plant-associated and newly described type strains.</title>
        <authorList>
            <person name="Whitman W."/>
        </authorList>
    </citation>
    <scope>NUCLEOTIDE SEQUENCE [LARGE SCALE GENOMIC DNA]</scope>
    <source>
        <strain evidence="2 5">CECT 3259</strain>
    </source>
</reference>
<evidence type="ECO:0000313" key="3">
    <source>
        <dbReference type="EMBL" id="PNE34709.1"/>
    </source>
</evidence>
<evidence type="ECO:0000313" key="5">
    <source>
        <dbReference type="Proteomes" id="UP000528608"/>
    </source>
</evidence>
<organism evidence="3 4">
    <name type="scientific">Streptomyces eurocidicus</name>
    <name type="common">Streptoverticillium eurocidicus</name>
    <dbReference type="NCBI Taxonomy" id="66423"/>
    <lineage>
        <taxon>Bacteria</taxon>
        <taxon>Bacillati</taxon>
        <taxon>Actinomycetota</taxon>
        <taxon>Actinomycetes</taxon>
        <taxon>Kitasatosporales</taxon>
        <taxon>Streptomycetaceae</taxon>
        <taxon>Streptomyces</taxon>
    </lineage>
</organism>
<dbReference type="EMBL" id="LGUI01000002">
    <property type="protein sequence ID" value="PNE34709.1"/>
    <property type="molecule type" value="Genomic_DNA"/>
</dbReference>
<dbReference type="Proteomes" id="UP000528608">
    <property type="component" value="Unassembled WGS sequence"/>
</dbReference>
<evidence type="ECO:0000313" key="4">
    <source>
        <dbReference type="Proteomes" id="UP000235945"/>
    </source>
</evidence>
<evidence type="ECO:0000313" key="2">
    <source>
        <dbReference type="EMBL" id="MBB5121858.1"/>
    </source>
</evidence>